<dbReference type="Proteomes" id="UP000541347">
    <property type="component" value="Unassembled WGS sequence"/>
</dbReference>
<feature type="compositionally biased region" description="Low complexity" evidence="1">
    <location>
        <begin position="163"/>
        <end position="174"/>
    </location>
</feature>
<sequence length="174" mass="16332">MCVARRLAPLLLASGAGLLVAALNHPAAAGPLQGQRDCAAEARAFADRFVGDRDALTKLLEGGITGAVAGGAWLGSANGIDKGARTGAAKAYSGSMAQDPRVWQALYDTALQTCAAGGPSAASGASVSAGGGAAGTGATGAGAGAQGCRSRAGVVGSSGGGSTLSAGSGATGCR</sequence>
<protein>
    <recommendedName>
        <fullName evidence="5">Secreted protein</fullName>
    </recommendedName>
</protein>
<evidence type="ECO:0008006" key="5">
    <source>
        <dbReference type="Google" id="ProtNLM"/>
    </source>
</evidence>
<organism evidence="3 4">
    <name type="scientific">Pannonibacter tanglangensis</name>
    <dbReference type="NCBI Taxonomy" id="2750084"/>
    <lineage>
        <taxon>Bacteria</taxon>
        <taxon>Pseudomonadati</taxon>
        <taxon>Pseudomonadota</taxon>
        <taxon>Alphaproteobacteria</taxon>
        <taxon>Hyphomicrobiales</taxon>
        <taxon>Stappiaceae</taxon>
        <taxon>Pannonibacter</taxon>
    </lineage>
</organism>
<name>A0ABW9ZD56_9HYPH</name>
<keyword evidence="2" id="KW-0732">Signal</keyword>
<feature type="signal peptide" evidence="2">
    <location>
        <begin position="1"/>
        <end position="21"/>
    </location>
</feature>
<gene>
    <name evidence="3" type="ORF">GWI71_02795</name>
</gene>
<reference evidence="3 4" key="1">
    <citation type="submission" date="2020-01" db="EMBL/GenBank/DDBJ databases">
        <authorList>
            <person name="Peng S.Y."/>
            <person name="Li J."/>
            <person name="Wang M."/>
            <person name="Wang L."/>
            <person name="Wang C.Q."/>
            <person name="Wang J.R."/>
        </authorList>
    </citation>
    <scope>NUCLEOTIDE SEQUENCE [LARGE SCALE GENOMIC DNA]</scope>
    <source>
        <strain evidence="3 4">XCT-34</strain>
    </source>
</reference>
<feature type="chain" id="PRO_5045460454" description="Secreted protein" evidence="2">
    <location>
        <begin position="22"/>
        <end position="174"/>
    </location>
</feature>
<feature type="region of interest" description="Disordered" evidence="1">
    <location>
        <begin position="153"/>
        <end position="174"/>
    </location>
</feature>
<comment type="caution">
    <text evidence="3">The sequence shown here is derived from an EMBL/GenBank/DDBJ whole genome shotgun (WGS) entry which is preliminary data.</text>
</comment>
<dbReference type="RefSeq" id="WP_161673678.1">
    <property type="nucleotide sequence ID" value="NZ_JAABLP010000001.1"/>
</dbReference>
<evidence type="ECO:0000256" key="2">
    <source>
        <dbReference type="SAM" id="SignalP"/>
    </source>
</evidence>
<keyword evidence="4" id="KW-1185">Reference proteome</keyword>
<accession>A0ABW9ZD56</accession>
<evidence type="ECO:0000313" key="3">
    <source>
        <dbReference type="EMBL" id="NBN62598.1"/>
    </source>
</evidence>
<evidence type="ECO:0000313" key="4">
    <source>
        <dbReference type="Proteomes" id="UP000541347"/>
    </source>
</evidence>
<evidence type="ECO:0000256" key="1">
    <source>
        <dbReference type="SAM" id="MobiDB-lite"/>
    </source>
</evidence>
<proteinExistence type="predicted"/>
<dbReference type="EMBL" id="JAABLP010000001">
    <property type="protein sequence ID" value="NBN62598.1"/>
    <property type="molecule type" value="Genomic_DNA"/>
</dbReference>